<dbReference type="GO" id="GO:0032259">
    <property type="term" value="P:methylation"/>
    <property type="evidence" value="ECO:0007669"/>
    <property type="project" value="UniProtKB-KW"/>
</dbReference>
<dbReference type="PANTHER" id="PTHR43861">
    <property type="entry name" value="TRANS-ACONITATE 2-METHYLTRANSFERASE-RELATED"/>
    <property type="match status" value="1"/>
</dbReference>
<keyword evidence="5" id="KW-1185">Reference proteome</keyword>
<dbReference type="CDD" id="cd02440">
    <property type="entry name" value="AdoMet_MTases"/>
    <property type="match status" value="1"/>
</dbReference>
<evidence type="ECO:0000256" key="1">
    <source>
        <dbReference type="ARBA" id="ARBA00022603"/>
    </source>
</evidence>
<dbReference type="AlphaFoldDB" id="A0A1I2DA83"/>
<evidence type="ECO:0000313" key="4">
    <source>
        <dbReference type="EMBL" id="SFE77426.1"/>
    </source>
</evidence>
<gene>
    <name evidence="4" type="ORF">SAMN05216167_11962</name>
</gene>
<dbReference type="Proteomes" id="UP000198598">
    <property type="component" value="Unassembled WGS sequence"/>
</dbReference>
<keyword evidence="2 4" id="KW-0808">Transferase</keyword>
<feature type="domain" description="Methyltransferase" evidence="3">
    <location>
        <begin position="96"/>
        <end position="191"/>
    </location>
</feature>
<accession>A0A1I2DA83</accession>
<dbReference type="Gene3D" id="3.40.50.150">
    <property type="entry name" value="Vaccinia Virus protein VP39"/>
    <property type="match status" value="1"/>
</dbReference>
<name>A0A1I2DA83_9BACT</name>
<dbReference type="OrthoDB" id="9808140at2"/>
<dbReference type="STRING" id="662367.SAMN05216167_11962"/>
<organism evidence="4 5">
    <name type="scientific">Spirosoma endophyticum</name>
    <dbReference type="NCBI Taxonomy" id="662367"/>
    <lineage>
        <taxon>Bacteria</taxon>
        <taxon>Pseudomonadati</taxon>
        <taxon>Bacteroidota</taxon>
        <taxon>Cytophagia</taxon>
        <taxon>Cytophagales</taxon>
        <taxon>Cytophagaceae</taxon>
        <taxon>Spirosoma</taxon>
    </lineage>
</organism>
<dbReference type="EMBL" id="FOLQ01000019">
    <property type="protein sequence ID" value="SFE77426.1"/>
    <property type="molecule type" value="Genomic_DNA"/>
</dbReference>
<dbReference type="RefSeq" id="WP_093832714.1">
    <property type="nucleotide sequence ID" value="NZ_FOLQ01000019.1"/>
</dbReference>
<dbReference type="SUPFAM" id="SSF53335">
    <property type="entry name" value="S-adenosyl-L-methionine-dependent methyltransferases"/>
    <property type="match status" value="1"/>
</dbReference>
<evidence type="ECO:0000259" key="3">
    <source>
        <dbReference type="Pfam" id="PF13649"/>
    </source>
</evidence>
<dbReference type="GO" id="GO:0008168">
    <property type="term" value="F:methyltransferase activity"/>
    <property type="evidence" value="ECO:0007669"/>
    <property type="project" value="UniProtKB-KW"/>
</dbReference>
<evidence type="ECO:0000313" key="5">
    <source>
        <dbReference type="Proteomes" id="UP000198598"/>
    </source>
</evidence>
<proteinExistence type="predicted"/>
<evidence type="ECO:0000256" key="2">
    <source>
        <dbReference type="ARBA" id="ARBA00022679"/>
    </source>
</evidence>
<sequence length="274" mass="31152">MNMSNFFSFKYLKYGIAEVKETRNRARQNEVYIGQLHSLLMLRDQVSAIPPANLQIRVSGSYYTDFFLHGQSLINKMNHGLAASGVDRTLTQFENVLDFGCGCGRTLIPLAMRSINAKGIHGVDIDAEAVTWLTEHYSQVGSVKLNPSWPTMLHDDQTFDLVFAISVFTHLPEDMEHAWLADISRVLRQGGYALLTIHGDAFFHQLTPAAVQTVQQEGFFYASDDTCTDGLPQFYKNSYHTESYIQERWSQYFDVINVIPTGIDQQDLVILRKR</sequence>
<protein>
    <submittedName>
        <fullName evidence="4">Methyltransferase domain-containing protein</fullName>
    </submittedName>
</protein>
<reference evidence="4 5" key="1">
    <citation type="submission" date="2016-10" db="EMBL/GenBank/DDBJ databases">
        <authorList>
            <person name="de Groot N.N."/>
        </authorList>
    </citation>
    <scope>NUCLEOTIDE SEQUENCE [LARGE SCALE GENOMIC DNA]</scope>
    <source>
        <strain evidence="4 5">DSM 26130</strain>
    </source>
</reference>
<dbReference type="InterPro" id="IPR029063">
    <property type="entry name" value="SAM-dependent_MTases_sf"/>
</dbReference>
<dbReference type="Pfam" id="PF13649">
    <property type="entry name" value="Methyltransf_25"/>
    <property type="match status" value="1"/>
</dbReference>
<dbReference type="PANTHER" id="PTHR43861:SF1">
    <property type="entry name" value="TRANS-ACONITATE 2-METHYLTRANSFERASE"/>
    <property type="match status" value="1"/>
</dbReference>
<keyword evidence="1 4" id="KW-0489">Methyltransferase</keyword>
<dbReference type="InterPro" id="IPR041698">
    <property type="entry name" value="Methyltransf_25"/>
</dbReference>